<proteinExistence type="predicted"/>
<dbReference type="GO" id="GO:0005198">
    <property type="term" value="F:structural molecule activity"/>
    <property type="evidence" value="ECO:0007669"/>
    <property type="project" value="InterPro"/>
</dbReference>
<dbReference type="EMBL" id="MH923363">
    <property type="protein sequence ID" value="QBQ01568.1"/>
    <property type="molecule type" value="Genomic_DNA"/>
</dbReference>
<dbReference type="InterPro" id="IPR007600">
    <property type="entry name" value="Baculo_PEP_N"/>
</dbReference>
<organism evidence="2 3">
    <name type="scientific">Hyphantria cunea granulovirus</name>
    <dbReference type="NCBI Taxonomy" id="307448"/>
    <lineage>
        <taxon>Viruses</taxon>
        <taxon>Viruses incertae sedis</taxon>
        <taxon>Naldaviricetes</taxon>
        <taxon>Lefavirales</taxon>
        <taxon>Baculoviridae</taxon>
        <taxon>Betabaculovirus</taxon>
        <taxon>Betabaculovirus hycuneae</taxon>
    </lineage>
</organism>
<dbReference type="GO" id="GO:0019031">
    <property type="term" value="C:viral envelope"/>
    <property type="evidence" value="ECO:0007669"/>
    <property type="project" value="InterPro"/>
</dbReference>
<gene>
    <name evidence="2" type="ORF">HycuGV_00015</name>
</gene>
<dbReference type="GO" id="GO:0019028">
    <property type="term" value="C:viral capsid"/>
    <property type="evidence" value="ECO:0007669"/>
    <property type="project" value="InterPro"/>
</dbReference>
<sequence>MATIPADSRAFIKPFEGVDVTCLINDVVAWFGFDEISSILNTNPCTAIKTLPLSQKAMWKDLEPQVHSEKMFITSLGVRLLIIKTSQHIETCSSTSDASTNVYYHNTPTDNNRHHHHLNHHHKNNTYHCEISCARHKLGNIFINEAIYDARAYPELEDIKTKINRIHDILLATNETVV</sequence>
<protein>
    <submittedName>
        <fullName evidence="2">Pep-1</fullName>
    </submittedName>
</protein>
<dbReference type="Pfam" id="PF04512">
    <property type="entry name" value="Baculo_PEP_N"/>
    <property type="match status" value="1"/>
</dbReference>
<evidence type="ECO:0000313" key="3">
    <source>
        <dbReference type="Proteomes" id="UP000831479"/>
    </source>
</evidence>
<reference evidence="2" key="1">
    <citation type="journal article" date="2019" name="Genomics">
        <title>Genome sequence analysis and organization of the Hyphantria cunea granulovirus (HycuGV-Hc1) from Turkey.</title>
        <authorList>
            <person name="Gencer D."/>
            <person name="Bayramoglu Z."/>
            <person name="Nalcacioglu R."/>
            <person name="Demirbag Z."/>
            <person name="Demir I."/>
        </authorList>
    </citation>
    <scope>NUCLEOTIDE SEQUENCE</scope>
    <source>
        <strain evidence="2">Hc1</strain>
    </source>
</reference>
<feature type="domain" description="Baculovirus polyhedron envelope protein PEP N-terminal" evidence="1">
    <location>
        <begin position="16"/>
        <end position="99"/>
    </location>
</feature>
<evidence type="ECO:0000313" key="2">
    <source>
        <dbReference type="EMBL" id="QBQ01568.1"/>
    </source>
</evidence>
<dbReference type="Proteomes" id="UP000831479">
    <property type="component" value="Segment"/>
</dbReference>
<evidence type="ECO:0000259" key="1">
    <source>
        <dbReference type="Pfam" id="PF04512"/>
    </source>
</evidence>
<keyword evidence="3" id="KW-1185">Reference proteome</keyword>
<name>A0AAE5YIN2_9BBAC</name>
<accession>A0AAE5YIN2</accession>